<feature type="domain" description="PAS" evidence="14">
    <location>
        <begin position="15"/>
        <end position="72"/>
    </location>
</feature>
<dbReference type="Pfam" id="PF00512">
    <property type="entry name" value="HisKA"/>
    <property type="match status" value="1"/>
</dbReference>
<evidence type="ECO:0000256" key="6">
    <source>
        <dbReference type="ARBA" id="ARBA00022692"/>
    </source>
</evidence>
<keyword evidence="5" id="KW-0808">Transferase</keyword>
<feature type="domain" description="Histidine kinase" evidence="13">
    <location>
        <begin position="149"/>
        <end position="368"/>
    </location>
</feature>
<dbReference type="CDD" id="cd00130">
    <property type="entry name" value="PAS"/>
    <property type="match status" value="1"/>
</dbReference>
<keyword evidence="11" id="KW-0902">Two-component regulatory system</keyword>
<keyword evidence="6" id="KW-0812">Transmembrane</keyword>
<dbReference type="Gene3D" id="3.30.450.20">
    <property type="entry name" value="PAS domain"/>
    <property type="match status" value="1"/>
</dbReference>
<evidence type="ECO:0000313" key="17">
    <source>
        <dbReference type="Proteomes" id="UP000177263"/>
    </source>
</evidence>
<dbReference type="Pfam" id="PF02518">
    <property type="entry name" value="HATPase_c"/>
    <property type="match status" value="1"/>
</dbReference>
<evidence type="ECO:0000256" key="8">
    <source>
        <dbReference type="ARBA" id="ARBA00022777"/>
    </source>
</evidence>
<keyword evidence="12" id="KW-0472">Membrane</keyword>
<dbReference type="PANTHER" id="PTHR42878">
    <property type="entry name" value="TWO-COMPONENT HISTIDINE KINASE"/>
    <property type="match status" value="1"/>
</dbReference>
<dbReference type="InterPro" id="IPR004358">
    <property type="entry name" value="Sig_transdc_His_kin-like_C"/>
</dbReference>
<evidence type="ECO:0000256" key="1">
    <source>
        <dbReference type="ARBA" id="ARBA00000085"/>
    </source>
</evidence>
<feature type="domain" description="PAC" evidence="15">
    <location>
        <begin position="94"/>
        <end position="145"/>
    </location>
</feature>
<keyword evidence="7" id="KW-0547">Nucleotide-binding</keyword>
<evidence type="ECO:0000256" key="7">
    <source>
        <dbReference type="ARBA" id="ARBA00022741"/>
    </source>
</evidence>
<dbReference type="Gene3D" id="1.10.287.130">
    <property type="match status" value="1"/>
</dbReference>
<comment type="catalytic activity">
    <reaction evidence="1">
        <text>ATP + protein L-histidine = ADP + protein N-phospho-L-histidine.</text>
        <dbReference type="EC" id="2.7.13.3"/>
    </reaction>
</comment>
<reference evidence="16 17" key="1">
    <citation type="journal article" date="2016" name="Nat. Commun.">
        <title>Thousands of microbial genomes shed light on interconnected biogeochemical processes in an aquifer system.</title>
        <authorList>
            <person name="Anantharaman K."/>
            <person name="Brown C.T."/>
            <person name="Hug L.A."/>
            <person name="Sharon I."/>
            <person name="Castelle C.J."/>
            <person name="Probst A.J."/>
            <person name="Thomas B.C."/>
            <person name="Singh A."/>
            <person name="Wilkins M.J."/>
            <person name="Karaoz U."/>
            <person name="Brodie E.L."/>
            <person name="Williams K.H."/>
            <person name="Hubbard S.S."/>
            <person name="Banfield J.F."/>
        </authorList>
    </citation>
    <scope>NUCLEOTIDE SEQUENCE [LARGE SCALE GENOMIC DNA]</scope>
</reference>
<dbReference type="CDD" id="cd00075">
    <property type="entry name" value="HATPase"/>
    <property type="match status" value="1"/>
</dbReference>
<dbReference type="FunFam" id="3.30.565.10:FF:000006">
    <property type="entry name" value="Sensor histidine kinase WalK"/>
    <property type="match status" value="1"/>
</dbReference>
<keyword evidence="4" id="KW-0597">Phosphoprotein</keyword>
<dbReference type="Pfam" id="PF00989">
    <property type="entry name" value="PAS"/>
    <property type="match status" value="1"/>
</dbReference>
<dbReference type="Gene3D" id="3.30.565.10">
    <property type="entry name" value="Histidine kinase-like ATPase, C-terminal domain"/>
    <property type="match status" value="1"/>
</dbReference>
<sequence>MDVKTTQADRQLQEDKARLEAIVNNIGDGVIAIDDKGVIIFANPHAVHLTGIEESILIGNNYLHTIKMEDEKGNEVPIQDIPIHNAMLKGERFYDTSLTLVRNDGTRFPVAVTASPVKIYGMVIGGVIVLRDITREREIDRMKTEFISLASHQLRTPLAAIKWYSAMLREGVGGGVGEQAGELIAKIYESNERMIELVNALLNISRIESGRIIIDPVQTNLGELVRGVVEELAGEILKHSHTVSVQVSDNIPIISIDPKLIRNVYMNLLTNALKYTPDGGTITVSVTKDGEEVISMVQDNGYGISADEQRQVFTKFFRSSNIVQKVTDGTGLGLYLVKAIIESSHGKIWFNSVEGQGTTFWFSLPMSGVEAKQGEVTID</sequence>
<name>A0A1F7YTG5_9BACT</name>
<protein>
    <recommendedName>
        <fullName evidence="3">histidine kinase</fullName>
        <ecNumber evidence="3">2.7.13.3</ecNumber>
    </recommendedName>
</protein>
<dbReference type="InterPro" id="IPR000700">
    <property type="entry name" value="PAS-assoc_C"/>
</dbReference>
<dbReference type="InterPro" id="IPR003661">
    <property type="entry name" value="HisK_dim/P_dom"/>
</dbReference>
<comment type="caution">
    <text evidence="16">The sequence shown here is derived from an EMBL/GenBank/DDBJ whole genome shotgun (WGS) entry which is preliminary data.</text>
</comment>
<dbReference type="PRINTS" id="PR00344">
    <property type="entry name" value="BCTRLSENSOR"/>
</dbReference>
<proteinExistence type="predicted"/>
<dbReference type="GO" id="GO:0006355">
    <property type="term" value="P:regulation of DNA-templated transcription"/>
    <property type="evidence" value="ECO:0007669"/>
    <property type="project" value="InterPro"/>
</dbReference>
<dbReference type="SUPFAM" id="SSF55785">
    <property type="entry name" value="PYP-like sensor domain (PAS domain)"/>
    <property type="match status" value="1"/>
</dbReference>
<dbReference type="SUPFAM" id="SSF47384">
    <property type="entry name" value="Homodimeric domain of signal transducing histidine kinase"/>
    <property type="match status" value="1"/>
</dbReference>
<dbReference type="InterPro" id="IPR003594">
    <property type="entry name" value="HATPase_dom"/>
</dbReference>
<dbReference type="InterPro" id="IPR000014">
    <property type="entry name" value="PAS"/>
</dbReference>
<dbReference type="PROSITE" id="PS50112">
    <property type="entry name" value="PAS"/>
    <property type="match status" value="1"/>
</dbReference>
<evidence type="ECO:0000313" key="16">
    <source>
        <dbReference type="EMBL" id="OGM29978.1"/>
    </source>
</evidence>
<evidence type="ECO:0000256" key="12">
    <source>
        <dbReference type="ARBA" id="ARBA00023136"/>
    </source>
</evidence>
<evidence type="ECO:0000256" key="5">
    <source>
        <dbReference type="ARBA" id="ARBA00022679"/>
    </source>
</evidence>
<dbReference type="SMART" id="SM00091">
    <property type="entry name" value="PAS"/>
    <property type="match status" value="1"/>
</dbReference>
<dbReference type="CDD" id="cd00082">
    <property type="entry name" value="HisKA"/>
    <property type="match status" value="1"/>
</dbReference>
<dbReference type="GO" id="GO:0000156">
    <property type="term" value="F:phosphorelay response regulator activity"/>
    <property type="evidence" value="ECO:0007669"/>
    <property type="project" value="TreeGrafter"/>
</dbReference>
<dbReference type="InterPro" id="IPR050351">
    <property type="entry name" value="BphY/WalK/GraS-like"/>
</dbReference>
<dbReference type="EC" id="2.7.13.3" evidence="3"/>
<dbReference type="InterPro" id="IPR035965">
    <property type="entry name" value="PAS-like_dom_sf"/>
</dbReference>
<dbReference type="SMART" id="SM00388">
    <property type="entry name" value="HisKA"/>
    <property type="match status" value="1"/>
</dbReference>
<dbReference type="GO" id="GO:0030295">
    <property type="term" value="F:protein kinase activator activity"/>
    <property type="evidence" value="ECO:0007669"/>
    <property type="project" value="TreeGrafter"/>
</dbReference>
<evidence type="ECO:0000259" key="15">
    <source>
        <dbReference type="PROSITE" id="PS50113"/>
    </source>
</evidence>
<organism evidence="16 17">
    <name type="scientific">Candidatus Woesebacteria bacterium RIFCSPHIGHO2_01_FULL_41_10</name>
    <dbReference type="NCBI Taxonomy" id="1802500"/>
    <lineage>
        <taxon>Bacteria</taxon>
        <taxon>Candidatus Woeseibacteriota</taxon>
    </lineage>
</organism>
<dbReference type="InterPro" id="IPR013767">
    <property type="entry name" value="PAS_fold"/>
</dbReference>
<evidence type="ECO:0000256" key="11">
    <source>
        <dbReference type="ARBA" id="ARBA00023012"/>
    </source>
</evidence>
<dbReference type="PROSITE" id="PS50109">
    <property type="entry name" value="HIS_KIN"/>
    <property type="match status" value="1"/>
</dbReference>
<keyword evidence="9" id="KW-0067">ATP-binding</keyword>
<dbReference type="SMART" id="SM00387">
    <property type="entry name" value="HATPase_c"/>
    <property type="match status" value="1"/>
</dbReference>
<accession>A0A1F7YTG5</accession>
<evidence type="ECO:0000259" key="14">
    <source>
        <dbReference type="PROSITE" id="PS50112"/>
    </source>
</evidence>
<dbReference type="NCBIfam" id="TIGR00229">
    <property type="entry name" value="sensory_box"/>
    <property type="match status" value="1"/>
</dbReference>
<evidence type="ECO:0000256" key="10">
    <source>
        <dbReference type="ARBA" id="ARBA00022989"/>
    </source>
</evidence>
<dbReference type="PANTHER" id="PTHR42878:SF7">
    <property type="entry name" value="SENSOR HISTIDINE KINASE GLRK"/>
    <property type="match status" value="1"/>
</dbReference>
<gene>
    <name evidence="16" type="ORF">A2801_00470</name>
</gene>
<dbReference type="EMBL" id="MGGM01000006">
    <property type="protein sequence ID" value="OGM29978.1"/>
    <property type="molecule type" value="Genomic_DNA"/>
</dbReference>
<dbReference type="PROSITE" id="PS50113">
    <property type="entry name" value="PAC"/>
    <property type="match status" value="1"/>
</dbReference>
<dbReference type="STRING" id="1802500.A2801_00470"/>
<evidence type="ECO:0000256" key="3">
    <source>
        <dbReference type="ARBA" id="ARBA00012438"/>
    </source>
</evidence>
<evidence type="ECO:0000256" key="2">
    <source>
        <dbReference type="ARBA" id="ARBA00004141"/>
    </source>
</evidence>
<evidence type="ECO:0000256" key="4">
    <source>
        <dbReference type="ARBA" id="ARBA00022553"/>
    </source>
</evidence>
<evidence type="ECO:0000256" key="9">
    <source>
        <dbReference type="ARBA" id="ARBA00022840"/>
    </source>
</evidence>
<dbReference type="AlphaFoldDB" id="A0A1F7YTG5"/>
<dbReference type="GO" id="GO:0016020">
    <property type="term" value="C:membrane"/>
    <property type="evidence" value="ECO:0007669"/>
    <property type="project" value="UniProtKB-SubCell"/>
</dbReference>
<dbReference type="InterPro" id="IPR036097">
    <property type="entry name" value="HisK_dim/P_sf"/>
</dbReference>
<dbReference type="GO" id="GO:0007234">
    <property type="term" value="P:osmosensory signaling via phosphorelay pathway"/>
    <property type="evidence" value="ECO:0007669"/>
    <property type="project" value="TreeGrafter"/>
</dbReference>
<dbReference type="SUPFAM" id="SSF55874">
    <property type="entry name" value="ATPase domain of HSP90 chaperone/DNA topoisomerase II/histidine kinase"/>
    <property type="match status" value="1"/>
</dbReference>
<dbReference type="InterPro" id="IPR036890">
    <property type="entry name" value="HATPase_C_sf"/>
</dbReference>
<comment type="subcellular location">
    <subcellularLocation>
        <location evidence="2">Membrane</location>
        <topology evidence="2">Multi-pass membrane protein</topology>
    </subcellularLocation>
</comment>
<evidence type="ECO:0000259" key="13">
    <source>
        <dbReference type="PROSITE" id="PS50109"/>
    </source>
</evidence>
<keyword evidence="8" id="KW-0418">Kinase</keyword>
<dbReference type="Proteomes" id="UP000177263">
    <property type="component" value="Unassembled WGS sequence"/>
</dbReference>
<dbReference type="GO" id="GO:0000155">
    <property type="term" value="F:phosphorelay sensor kinase activity"/>
    <property type="evidence" value="ECO:0007669"/>
    <property type="project" value="InterPro"/>
</dbReference>
<dbReference type="GO" id="GO:0005524">
    <property type="term" value="F:ATP binding"/>
    <property type="evidence" value="ECO:0007669"/>
    <property type="project" value="UniProtKB-KW"/>
</dbReference>
<dbReference type="InterPro" id="IPR005467">
    <property type="entry name" value="His_kinase_dom"/>
</dbReference>
<keyword evidence="10" id="KW-1133">Transmembrane helix</keyword>